<evidence type="ECO:0000313" key="6">
    <source>
        <dbReference type="Proteomes" id="UP001205740"/>
    </source>
</evidence>
<feature type="transmembrane region" description="Helical" evidence="3">
    <location>
        <begin position="185"/>
        <end position="208"/>
    </location>
</feature>
<dbReference type="Proteomes" id="UP001205740">
    <property type="component" value="Unassembled WGS sequence"/>
</dbReference>
<comment type="similarity">
    <text evidence="1">Belongs to the EamA transporter family.</text>
</comment>
<evidence type="ECO:0000259" key="4">
    <source>
        <dbReference type="Pfam" id="PF00892"/>
    </source>
</evidence>
<sequence length="347" mass="35501">MGDDRRLGVGLAFALVSALSFGLSGAIARPMLETGWSPGAVVTLRIAIGVVVVLPWGVASLRGRWSLLARNAPTVVVYGLLAVAAAQFCYFSAVRSMQVAPALLIEFTSPAAVVLWLWVRRSQRPSGLTGVGVAICAVGLVLVLDLMSSSTTVSGTGVAWAFGAMIGAAAYFLISADDDSGLPPLALATAGLVVGAMVLGLLGVVGAMPMRIGTGDVAYAGVTMSPWVAVPVLGVVTAATAYVTGVLGARRLGPRVASFVGLSEALAGVVWSWALLAELPRPVQFGGGALILLGVVAVKLGERSSEERGDDADDRDRDERGDQGAVPGEHHPALVPGGVDEDVLRGR</sequence>
<dbReference type="SUPFAM" id="SSF103481">
    <property type="entry name" value="Multidrug resistance efflux transporter EmrE"/>
    <property type="match status" value="2"/>
</dbReference>
<protein>
    <submittedName>
        <fullName evidence="5">Threonine/homoserine efflux transporter RhtA</fullName>
    </submittedName>
</protein>
<evidence type="ECO:0000256" key="3">
    <source>
        <dbReference type="SAM" id="Phobius"/>
    </source>
</evidence>
<keyword evidence="3" id="KW-0812">Transmembrane</keyword>
<keyword evidence="3" id="KW-1133">Transmembrane helix</keyword>
<gene>
    <name evidence="5" type="ORF">LX12_001847</name>
</gene>
<dbReference type="PANTHER" id="PTHR22911">
    <property type="entry name" value="ACYL-MALONYL CONDENSING ENZYME-RELATED"/>
    <property type="match status" value="1"/>
</dbReference>
<evidence type="ECO:0000313" key="5">
    <source>
        <dbReference type="EMBL" id="MCP2160660.1"/>
    </source>
</evidence>
<feature type="domain" description="EamA" evidence="4">
    <location>
        <begin position="10"/>
        <end position="144"/>
    </location>
</feature>
<dbReference type="PANTHER" id="PTHR22911:SF79">
    <property type="entry name" value="MOBA-LIKE NTP TRANSFERASE DOMAIN-CONTAINING PROTEIN"/>
    <property type="match status" value="1"/>
</dbReference>
<feature type="compositionally biased region" description="Basic and acidic residues" evidence="2">
    <location>
        <begin position="314"/>
        <end position="332"/>
    </location>
</feature>
<proteinExistence type="inferred from homology"/>
<keyword evidence="6" id="KW-1185">Reference proteome</keyword>
<feature type="transmembrane region" description="Helical" evidence="3">
    <location>
        <begin position="228"/>
        <end position="249"/>
    </location>
</feature>
<evidence type="ECO:0000256" key="2">
    <source>
        <dbReference type="SAM" id="MobiDB-lite"/>
    </source>
</evidence>
<evidence type="ECO:0000256" key="1">
    <source>
        <dbReference type="ARBA" id="ARBA00007362"/>
    </source>
</evidence>
<dbReference type="InterPro" id="IPR000620">
    <property type="entry name" value="EamA_dom"/>
</dbReference>
<feature type="region of interest" description="Disordered" evidence="2">
    <location>
        <begin position="304"/>
        <end position="347"/>
    </location>
</feature>
<accession>A0ABT1H1W3</accession>
<feature type="domain" description="EamA" evidence="4">
    <location>
        <begin position="156"/>
        <end position="298"/>
    </location>
</feature>
<feature type="transmembrane region" description="Helical" evidence="3">
    <location>
        <begin position="153"/>
        <end position="173"/>
    </location>
</feature>
<dbReference type="Pfam" id="PF00892">
    <property type="entry name" value="EamA"/>
    <property type="match status" value="2"/>
</dbReference>
<feature type="transmembrane region" description="Helical" evidence="3">
    <location>
        <begin position="99"/>
        <end position="119"/>
    </location>
</feature>
<feature type="transmembrane region" description="Helical" evidence="3">
    <location>
        <begin position="256"/>
        <end position="276"/>
    </location>
</feature>
<feature type="transmembrane region" description="Helical" evidence="3">
    <location>
        <begin position="44"/>
        <end position="63"/>
    </location>
</feature>
<organism evidence="5 6">
    <name type="scientific">Williamsia serinedens</name>
    <dbReference type="NCBI Taxonomy" id="391736"/>
    <lineage>
        <taxon>Bacteria</taxon>
        <taxon>Bacillati</taxon>
        <taxon>Actinomycetota</taxon>
        <taxon>Actinomycetes</taxon>
        <taxon>Mycobacteriales</taxon>
        <taxon>Nocardiaceae</taxon>
        <taxon>Williamsia</taxon>
    </lineage>
</organism>
<keyword evidence="3" id="KW-0472">Membrane</keyword>
<dbReference type="InterPro" id="IPR037185">
    <property type="entry name" value="EmrE-like"/>
</dbReference>
<dbReference type="EMBL" id="JAMTCG010000003">
    <property type="protein sequence ID" value="MCP2160660.1"/>
    <property type="molecule type" value="Genomic_DNA"/>
</dbReference>
<feature type="transmembrane region" description="Helical" evidence="3">
    <location>
        <begin position="126"/>
        <end position="147"/>
    </location>
</feature>
<name>A0ABT1H1W3_9NOCA</name>
<reference evidence="5 6" key="1">
    <citation type="submission" date="2022-06" db="EMBL/GenBank/DDBJ databases">
        <title>Genomic Encyclopedia of Archaeal and Bacterial Type Strains, Phase II (KMG-II): from individual species to whole genera.</title>
        <authorList>
            <person name="Goeker M."/>
        </authorList>
    </citation>
    <scope>NUCLEOTIDE SEQUENCE [LARGE SCALE GENOMIC DNA]</scope>
    <source>
        <strain evidence="5 6">DSM 45037</strain>
    </source>
</reference>
<feature type="transmembrane region" description="Helical" evidence="3">
    <location>
        <begin position="75"/>
        <end position="93"/>
    </location>
</feature>
<comment type="caution">
    <text evidence="5">The sequence shown here is derived from an EMBL/GenBank/DDBJ whole genome shotgun (WGS) entry which is preliminary data.</text>
</comment>